<organism evidence="2 3">
    <name type="scientific">Henosepilachna vigintioctopunctata</name>
    <dbReference type="NCBI Taxonomy" id="420089"/>
    <lineage>
        <taxon>Eukaryota</taxon>
        <taxon>Metazoa</taxon>
        <taxon>Ecdysozoa</taxon>
        <taxon>Arthropoda</taxon>
        <taxon>Hexapoda</taxon>
        <taxon>Insecta</taxon>
        <taxon>Pterygota</taxon>
        <taxon>Neoptera</taxon>
        <taxon>Endopterygota</taxon>
        <taxon>Coleoptera</taxon>
        <taxon>Polyphaga</taxon>
        <taxon>Cucujiformia</taxon>
        <taxon>Coccinelloidea</taxon>
        <taxon>Coccinellidae</taxon>
        <taxon>Epilachninae</taxon>
        <taxon>Epilachnini</taxon>
        <taxon>Henosepilachna</taxon>
    </lineage>
</organism>
<dbReference type="EMBL" id="JARQZJ010000031">
    <property type="protein sequence ID" value="KAK9873880.1"/>
    <property type="molecule type" value="Genomic_DNA"/>
</dbReference>
<proteinExistence type="predicted"/>
<comment type="caution">
    <text evidence="2">The sequence shown here is derived from an EMBL/GenBank/DDBJ whole genome shotgun (WGS) entry which is preliminary data.</text>
</comment>
<dbReference type="AlphaFoldDB" id="A0AAW1TU82"/>
<feature type="compositionally biased region" description="Low complexity" evidence="1">
    <location>
        <begin position="19"/>
        <end position="28"/>
    </location>
</feature>
<evidence type="ECO:0000313" key="2">
    <source>
        <dbReference type="EMBL" id="KAK9873880.1"/>
    </source>
</evidence>
<keyword evidence="3" id="KW-1185">Reference proteome</keyword>
<dbReference type="Proteomes" id="UP001431783">
    <property type="component" value="Unassembled WGS sequence"/>
</dbReference>
<accession>A0AAW1TU82</accession>
<feature type="region of interest" description="Disordered" evidence="1">
    <location>
        <begin position="177"/>
        <end position="217"/>
    </location>
</feature>
<gene>
    <name evidence="2" type="ORF">WA026_002235</name>
</gene>
<evidence type="ECO:0000313" key="3">
    <source>
        <dbReference type="Proteomes" id="UP001431783"/>
    </source>
</evidence>
<protein>
    <submittedName>
        <fullName evidence="2">Uncharacterized protein</fullName>
    </submittedName>
</protein>
<feature type="compositionally biased region" description="Basic and acidic residues" evidence="1">
    <location>
        <begin position="65"/>
        <end position="88"/>
    </location>
</feature>
<name>A0AAW1TU82_9CUCU</name>
<reference evidence="2 3" key="1">
    <citation type="submission" date="2023-03" db="EMBL/GenBank/DDBJ databases">
        <title>Genome insight into feeding habits of ladybird beetles.</title>
        <authorList>
            <person name="Li H.-S."/>
            <person name="Huang Y.-H."/>
            <person name="Pang H."/>
        </authorList>
    </citation>
    <scope>NUCLEOTIDE SEQUENCE [LARGE SCALE GENOMIC DNA]</scope>
    <source>
        <strain evidence="2">SYSU_2023b</strain>
        <tissue evidence="2">Whole body</tissue>
    </source>
</reference>
<evidence type="ECO:0000256" key="1">
    <source>
        <dbReference type="SAM" id="MobiDB-lite"/>
    </source>
</evidence>
<sequence length="217" mass="24495">MGEDNVNICVPALIDASSDQIRMRSSSSDSKKIKKPKLNHENKEGLHSAPQLLSQDTKAVLHNYQMKEKQKERRGSDSELSKSSKKILDSNGIISEEKKRRLSQSDSVESTEILGSTNIGTMVGLPKPRKEKVKNREVNRNKNYSKTFAEKLAKQQLIALPTGEIDMEAKFKQRLLEGVNRSPHRTEQTAPAPEKPPLLKKSYQNRTNAIHLNVKQK</sequence>
<feature type="compositionally biased region" description="Polar residues" evidence="1">
    <location>
        <begin position="104"/>
        <end position="120"/>
    </location>
</feature>
<feature type="region of interest" description="Disordered" evidence="1">
    <location>
        <begin position="19"/>
        <end position="140"/>
    </location>
</feature>